<dbReference type="InterPro" id="IPR000683">
    <property type="entry name" value="Gfo/Idh/MocA-like_OxRdtase_N"/>
</dbReference>
<dbReference type="InterPro" id="IPR011032">
    <property type="entry name" value="GroES-like_sf"/>
</dbReference>
<dbReference type="SUPFAM" id="SSF51735">
    <property type="entry name" value="NAD(P)-binding Rossmann-fold domains"/>
    <property type="match status" value="2"/>
</dbReference>
<evidence type="ECO:0000313" key="8">
    <source>
        <dbReference type="Proteomes" id="UP001455384"/>
    </source>
</evidence>
<dbReference type="Gene3D" id="3.90.180.10">
    <property type="entry name" value="Medium-chain alcohol dehydrogenases, catalytic domain"/>
    <property type="match status" value="1"/>
</dbReference>
<dbReference type="RefSeq" id="WP_342388770.1">
    <property type="nucleotide sequence ID" value="NZ_CP138333.2"/>
</dbReference>
<proteinExistence type="inferred from homology"/>
<dbReference type="Pfam" id="PF01408">
    <property type="entry name" value="GFO_IDH_MocA"/>
    <property type="match status" value="1"/>
</dbReference>
<dbReference type="InterPro" id="IPR036291">
    <property type="entry name" value="NAD(P)-bd_dom_sf"/>
</dbReference>
<keyword evidence="5" id="KW-0560">Oxidoreductase</keyword>
<keyword evidence="3" id="KW-0479">Metal-binding</keyword>
<dbReference type="Gene3D" id="3.30.360.10">
    <property type="entry name" value="Dihydrodipicolinate Reductase, domain 2"/>
    <property type="match status" value="1"/>
</dbReference>
<reference evidence="8" key="1">
    <citation type="submission" date="2023-10" db="EMBL/GenBank/DDBJ databases">
        <title>Genome analysis and identification of Salinococcus sp. Bachu38 nov., a PGPR from the rhizosphere of Tamarix.</title>
        <authorList>
            <person name="Liang Z."/>
            <person name="Zhang X."/>
            <person name="Jia J."/>
            <person name="Chen X."/>
            <person name="Wang Y."/>
            <person name="Wang Q."/>
            <person name="Wang R."/>
        </authorList>
    </citation>
    <scope>NUCLEOTIDE SEQUENCE [LARGE SCALE GENOMIC DNA]</scope>
    <source>
        <strain evidence="8">Bachu38</strain>
    </source>
</reference>
<protein>
    <submittedName>
        <fullName evidence="7">Bi-domain-containing oxidoreductase</fullName>
    </submittedName>
</protein>
<dbReference type="SMART" id="SM00829">
    <property type="entry name" value="PKS_ER"/>
    <property type="match status" value="1"/>
</dbReference>
<evidence type="ECO:0000256" key="5">
    <source>
        <dbReference type="ARBA" id="ARBA00023002"/>
    </source>
</evidence>
<dbReference type="CDD" id="cd08255">
    <property type="entry name" value="2-desacetyl-2-hydroxyethyl_bacteriochlorophyllide_like"/>
    <property type="match status" value="1"/>
</dbReference>
<dbReference type="Proteomes" id="UP001455384">
    <property type="component" value="Chromosome"/>
</dbReference>
<name>A0ABZ3CK29_9STAP</name>
<organism evidence="7 8">
    <name type="scientific">Salinicoccus bachuensis</name>
    <dbReference type="NCBI Taxonomy" id="3136731"/>
    <lineage>
        <taxon>Bacteria</taxon>
        <taxon>Bacillati</taxon>
        <taxon>Bacillota</taxon>
        <taxon>Bacilli</taxon>
        <taxon>Bacillales</taxon>
        <taxon>Staphylococcaceae</taxon>
        <taxon>Salinicoccus</taxon>
    </lineage>
</organism>
<dbReference type="InterPro" id="IPR020843">
    <property type="entry name" value="ER"/>
</dbReference>
<dbReference type="SUPFAM" id="SSF50129">
    <property type="entry name" value="GroES-like"/>
    <property type="match status" value="1"/>
</dbReference>
<gene>
    <name evidence="7" type="ORF">RQP18_03445</name>
</gene>
<evidence type="ECO:0000256" key="4">
    <source>
        <dbReference type="ARBA" id="ARBA00022833"/>
    </source>
</evidence>
<dbReference type="Gene3D" id="3.40.50.720">
    <property type="entry name" value="NAD(P)-binding Rossmann-like Domain"/>
    <property type="match status" value="2"/>
</dbReference>
<dbReference type="SUPFAM" id="SSF55347">
    <property type="entry name" value="Glyceraldehyde-3-phosphate dehydrogenase-like, C-terminal domain"/>
    <property type="match status" value="1"/>
</dbReference>
<dbReference type="InterPro" id="IPR013149">
    <property type="entry name" value="ADH-like_C"/>
</dbReference>
<dbReference type="PANTHER" id="PTHR43350">
    <property type="entry name" value="NAD-DEPENDENT ALCOHOL DEHYDROGENASE"/>
    <property type="match status" value="1"/>
</dbReference>
<comment type="similarity">
    <text evidence="2">Belongs to the zinc-containing alcohol dehydrogenase family.</text>
</comment>
<evidence type="ECO:0000259" key="6">
    <source>
        <dbReference type="SMART" id="SM00829"/>
    </source>
</evidence>
<evidence type="ECO:0000256" key="2">
    <source>
        <dbReference type="ARBA" id="ARBA00008072"/>
    </source>
</evidence>
<keyword evidence="4" id="KW-0862">Zinc</keyword>
<evidence type="ECO:0000313" key="7">
    <source>
        <dbReference type="EMBL" id="WZX30251.1"/>
    </source>
</evidence>
<accession>A0ABZ3CK29</accession>
<sequence length="698" mass="77693">MKQLLNSFGTGEVYLENISKPTIDKNKLLIKNHYSAVSVGTERMLVDFGKANYFQKARQQPEKVKEVINKVKTDGLNTTYNAVKSKLDQPIPLGYSSCGEVLAVGENCKDFEVGDFVISNGAHAEVVAVNKNLVANVPGGVSLEQAAFTVISTIPLQGIRLLQVDIGETVVVTGLGLMGLIASQILMANGCKVIATDFDSNKVEIAKSFGVDAIDLNSGMDIVDYVKQQTGGFGSDKVLITASTKSNDPIMQAAEMVRKRGKIVLVGVVGLDIDRTPFYEKEVTFQVSSSYGPGRYDSQYEEGGIDYPYGYVRWTENRNFQAILDLLKTNRISFDRLITHRFRFEEADKAYEELSNTSNVIGGLFEYDHSSVETEDIVDISSNKVNPKSHVTIGMIGAGNYSNQTLLPKIDNKFRKKIIASSGGMSSTVVGKKHGFESATTNVDNIMNDDEINTVIVTTRHNSHYKYVKEAMENNKSVFVEKPLALTHEEIDDLVQVYNGHHVMVGFNRRYSPLVEKMKELFSSTLSAKFININVNAGQIPKDHWSQDHKVGGGRLIGEACHFVDLAKFLADSKILNHKILSMYDRDENFDTFSIILKFEDGSLANINYYANGSKSFPKEHVHVSCEDKILEIDNFKVLRGFGFNKFKKMKSANQDKGHEKCINEFLKSTKTNQSLIPFEDIVEVSRVSIDLDAKMRN</sequence>
<keyword evidence="8" id="KW-1185">Reference proteome</keyword>
<dbReference type="Pfam" id="PF00107">
    <property type="entry name" value="ADH_zinc_N"/>
    <property type="match status" value="1"/>
</dbReference>
<dbReference type="EMBL" id="CP138333">
    <property type="protein sequence ID" value="WZX30251.1"/>
    <property type="molecule type" value="Genomic_DNA"/>
</dbReference>
<evidence type="ECO:0000256" key="1">
    <source>
        <dbReference type="ARBA" id="ARBA00001947"/>
    </source>
</evidence>
<dbReference type="PANTHER" id="PTHR43350:SF19">
    <property type="entry name" value="D-GULOSIDE 3-DEHYDROGENASE"/>
    <property type="match status" value="1"/>
</dbReference>
<feature type="domain" description="Enoyl reductase (ER)" evidence="6">
    <location>
        <begin position="51"/>
        <end position="361"/>
    </location>
</feature>
<evidence type="ECO:0000256" key="3">
    <source>
        <dbReference type="ARBA" id="ARBA00022723"/>
    </source>
</evidence>
<comment type="cofactor">
    <cofactor evidence="1">
        <name>Zn(2+)</name>
        <dbReference type="ChEBI" id="CHEBI:29105"/>
    </cofactor>
</comment>